<dbReference type="Proteomes" id="UP000824881">
    <property type="component" value="Unassembled WGS sequence"/>
</dbReference>
<proteinExistence type="predicted"/>
<evidence type="ECO:0000313" key="2">
    <source>
        <dbReference type="Proteomes" id="UP000824881"/>
    </source>
</evidence>
<comment type="caution">
    <text evidence="1">The sequence shown here is derived from an EMBL/GenBank/DDBJ whole genome shotgun (WGS) entry which is preliminary data.</text>
</comment>
<accession>A0ACB7IZD5</accession>
<sequence length="260" mass="28316">MSTVAASNRTLLAVIAGIGNGAGTGAASARMFAQQGYSIALIGRNQASLDRLAEEIKTSGGNAAGFRVDVYSAETVSQAFTNIRTHFPSASYDLRVGIFNATHLVWKPFLEVTPEDVDKSVELNITAPFAFSREIIVELKKNDLNAEGKRGTLIFTSATASIRGNIMTSAFAAGHAAKRSLSQSLAKEFGKDNIQVSHAIIDGAINTDLQRGRRNDPAWEENPDVRLNPESIASAYLYLVKQDRSAWTWEFDLRPAHEKW</sequence>
<gene>
    <name evidence="1" type="ORF">CCMSSC00406_0006543</name>
</gene>
<name>A0ACB7IZD5_PLECO</name>
<reference evidence="1 2" key="1">
    <citation type="journal article" date="2021" name="Appl. Environ. Microbiol.">
        <title>Genetic linkage and physical mapping for an oyster mushroom Pleurotus cornucopiae and QTL analysis for the trait cap color.</title>
        <authorList>
            <person name="Zhang Y."/>
            <person name="Gao W."/>
            <person name="Sonnenberg A."/>
            <person name="Chen Q."/>
            <person name="Zhang J."/>
            <person name="Huang C."/>
        </authorList>
    </citation>
    <scope>NUCLEOTIDE SEQUENCE [LARGE SCALE GENOMIC DNA]</scope>
    <source>
        <strain evidence="1">CCMSSC00406</strain>
    </source>
</reference>
<evidence type="ECO:0000313" key="1">
    <source>
        <dbReference type="EMBL" id="KAG9222246.1"/>
    </source>
</evidence>
<organism evidence="1 2">
    <name type="scientific">Pleurotus cornucopiae</name>
    <name type="common">Cornucopia mushroom</name>
    <dbReference type="NCBI Taxonomy" id="5321"/>
    <lineage>
        <taxon>Eukaryota</taxon>
        <taxon>Fungi</taxon>
        <taxon>Dikarya</taxon>
        <taxon>Basidiomycota</taxon>
        <taxon>Agaricomycotina</taxon>
        <taxon>Agaricomycetes</taxon>
        <taxon>Agaricomycetidae</taxon>
        <taxon>Agaricales</taxon>
        <taxon>Pleurotineae</taxon>
        <taxon>Pleurotaceae</taxon>
        <taxon>Pleurotus</taxon>
    </lineage>
</organism>
<protein>
    <submittedName>
        <fullName evidence="1">Uncharacterized protein</fullName>
    </submittedName>
</protein>
<dbReference type="EMBL" id="WQMT02000005">
    <property type="protein sequence ID" value="KAG9222246.1"/>
    <property type="molecule type" value="Genomic_DNA"/>
</dbReference>
<keyword evidence="2" id="KW-1185">Reference proteome</keyword>